<dbReference type="InterPro" id="IPR014352">
    <property type="entry name" value="FERM/acyl-CoA-bd_prot_sf"/>
</dbReference>
<evidence type="ECO:0000313" key="6">
    <source>
        <dbReference type="Proteomes" id="UP000193380"/>
    </source>
</evidence>
<dbReference type="InterPro" id="IPR001478">
    <property type="entry name" value="PDZ"/>
</dbReference>
<dbReference type="Gene3D" id="2.30.29.30">
    <property type="entry name" value="Pleckstrin-homology domain (PH domain)/Phosphotyrosine-binding domain (PTB)"/>
    <property type="match status" value="1"/>
</dbReference>
<dbReference type="InterPro" id="IPR019749">
    <property type="entry name" value="Band_41_domain"/>
</dbReference>
<feature type="domain" description="PDZ" evidence="3">
    <location>
        <begin position="909"/>
        <end position="995"/>
    </location>
</feature>
<dbReference type="EMBL" id="FR904556">
    <property type="protein sequence ID" value="CDQ66764.1"/>
    <property type="molecule type" value="Genomic_DNA"/>
</dbReference>
<dbReference type="PROSITE" id="PS50057">
    <property type="entry name" value="FERM_3"/>
    <property type="match status" value="1"/>
</dbReference>
<dbReference type="InterPro" id="IPR018979">
    <property type="entry name" value="FERM_N"/>
</dbReference>
<dbReference type="STRING" id="8022.A0A060WNY7"/>
<dbReference type="SUPFAM" id="SSF47031">
    <property type="entry name" value="Second domain of FERM"/>
    <property type="match status" value="1"/>
</dbReference>
<accession>A0A060WNY7</accession>
<sequence length="1352" mass="151218">MAVSPRMGTFVTLAEVLEARGSPLEEDEVWRLLLGTAEALTDISHKGPGNMCSVLSPGSMLLSASGNLAFKSCARSGDLGSFTAPEVQAGHAASNRTASEKMVVYSLGMTLYWSVDYQLPQNQPIQLSGKLNNLLLSMCEDTVQRRADLVTVLETCDQHIKTAQLPPPEKLIKQLVEDVFRDSVNHVSMAENGPQLTDRSQMVRERIHSFSGSASYHNSTWALRNRSNSTFQVELSRGIHVFFFSYRIAQGLRHRESYCSYQFRNPSSDLYHMMPPFQQVGLSNFCPARTALVICKCCYCEVETSRSNSLGKVISCFSMTMPLKVHTEMIGVEELDCSVQSPGLNPIEHHMRARPNRPTSVPDLTNAFVAEWKQVPTAMFQHLMFDEQVSTYFLSHSVVLNVSLFFYVQDVGPEFFRMLDEPLVVLELPGSIVSKKGKSHSTMRELSVVMPNGQSILVKCDVKSGGGDVFDMIVAHSNLIEHFYFGLAYIDDNEFFFLDNDTKISKVAPHSWKKVPTSTFVLFFRVKFFVHDIALLLHKLTRHQYYLQLRKDILEDRLSCHEETGLYLGALALQAEYGDCMPEVYGRNYYRPDQYIAKSVMEKRALPYLKEELLRLHANNSTMSTDESELEFLKATQQLPEYGVLFYRVGREKKPVIGELILGVCARGVIVYEVKDSSRSTSQTFHWWETNSISSSCRKFVIESRGSARKHTFVTERSKTATYLCNLCSAQHKFHNEMNSRQLGHSLASGQTEKLLDHWIIAQALFFFPEDNIVQYAAVCQAQNSRMNRNSETDGSMTKLCDDIAAKIEARIKQQRVLHEQGISISLHVVSHFSLYNFQQKEAIAWEPDQVFTFWKRSKSEHRACGTHPRNRCSSLSVSSTEMAYGFLMRCCDVFAQMKRVIPEREVICVCLKKDPKLGVGVVIVGEDTVGKYDLGVFIASIVRGGPADKDGRIRPGGRLISLNHTSLEGMTFSEAAEVMQNSPQEVTLIVTQPKVKIKKTPGMSWSVQTFDRYYISLLCSGSFTFRDKLYFKSTGFSARFSSTPNNVRSPLLKTYESQTTLRTNVRSGEDDLDEIVSVMLTPKTGSRLQLPDVRILNAQDCRSRSPSTNCFRGGEISVELKKKAGVGLGISIASGVNTGLRHGGIYIKSLVCGGAAEQDGRIQSGDRLLKVDGIRFQGFTYQQAVECLAKTGKVVTLVLERENMNSLPWVSLSPDTGCHLSPQSSHRDITQKRNNSSLCLTVRDRNTLEVTLNKRLNGLGFSFLVPELESLKGDSGSGLVRIKKLFPGQPAEESGQIQEGDVILAVNGEPLKGLSYQRVVTLLRGSPPEVRLSLCRPAPGILPPIETLFGT</sequence>
<keyword evidence="1" id="KW-0677">Repeat</keyword>
<dbReference type="InterPro" id="IPR018980">
    <property type="entry name" value="FERM_PH-like_C"/>
</dbReference>
<dbReference type="Pfam" id="PF00373">
    <property type="entry name" value="FERM_M"/>
    <property type="match status" value="1"/>
</dbReference>
<dbReference type="InterPro" id="IPR011019">
    <property type="entry name" value="KIND_dom"/>
</dbReference>
<dbReference type="Gene3D" id="1.20.80.10">
    <property type="match status" value="1"/>
</dbReference>
<dbReference type="SUPFAM" id="SSF56112">
    <property type="entry name" value="Protein kinase-like (PK-like)"/>
    <property type="match status" value="1"/>
</dbReference>
<dbReference type="Pfam" id="PF16474">
    <property type="entry name" value="KIND"/>
    <property type="match status" value="1"/>
</dbReference>
<dbReference type="Proteomes" id="UP000193380">
    <property type="component" value="Unassembled WGS sequence"/>
</dbReference>
<dbReference type="SMART" id="SM00750">
    <property type="entry name" value="KIND"/>
    <property type="match status" value="1"/>
</dbReference>
<name>A0A060WNY7_ONCMY</name>
<dbReference type="InterPro" id="IPR011993">
    <property type="entry name" value="PH-like_dom_sf"/>
</dbReference>
<feature type="domain" description="KIND" evidence="4">
    <location>
        <begin position="11"/>
        <end position="220"/>
    </location>
</feature>
<dbReference type="InterPro" id="IPR000299">
    <property type="entry name" value="FERM_domain"/>
</dbReference>
<dbReference type="Gene3D" id="3.10.20.90">
    <property type="entry name" value="Phosphatidylinositol 3-kinase Catalytic Subunit, Chain A, domain 1"/>
    <property type="match status" value="1"/>
</dbReference>
<dbReference type="PROSITE" id="PS51377">
    <property type="entry name" value="KIND"/>
    <property type="match status" value="1"/>
</dbReference>
<dbReference type="SMART" id="SM00228">
    <property type="entry name" value="PDZ"/>
    <property type="match status" value="3"/>
</dbReference>
<evidence type="ECO:0000259" key="2">
    <source>
        <dbReference type="PROSITE" id="PS50057"/>
    </source>
</evidence>
<dbReference type="PROSITE" id="PS50106">
    <property type="entry name" value="PDZ"/>
    <property type="match status" value="3"/>
</dbReference>
<dbReference type="SUPFAM" id="SSF54236">
    <property type="entry name" value="Ubiquitin-like"/>
    <property type="match status" value="1"/>
</dbReference>
<dbReference type="InterPro" id="IPR011009">
    <property type="entry name" value="Kinase-like_dom_sf"/>
</dbReference>
<proteinExistence type="predicted"/>
<evidence type="ECO:0000259" key="4">
    <source>
        <dbReference type="PROSITE" id="PS51377"/>
    </source>
</evidence>
<dbReference type="InterPro" id="IPR036034">
    <property type="entry name" value="PDZ_sf"/>
</dbReference>
<dbReference type="SUPFAM" id="SSF50729">
    <property type="entry name" value="PH domain-like"/>
    <property type="match status" value="1"/>
</dbReference>
<dbReference type="InterPro" id="IPR035963">
    <property type="entry name" value="FERM_2"/>
</dbReference>
<dbReference type="PRINTS" id="PR00935">
    <property type="entry name" value="BAND41"/>
</dbReference>
<protein>
    <submittedName>
        <fullName evidence="5">Uncharacterized protein</fullName>
    </submittedName>
</protein>
<dbReference type="PANTHER" id="PTHR46900">
    <property type="entry name" value="TYROSINE-PROTEIN PHOSPHATASE NON-RECEPTOR TYPE 13"/>
    <property type="match status" value="1"/>
</dbReference>
<dbReference type="InterPro" id="IPR052074">
    <property type="entry name" value="NonRcpt_TyrProt_Phosphatase"/>
</dbReference>
<evidence type="ECO:0000259" key="3">
    <source>
        <dbReference type="PROSITE" id="PS50106"/>
    </source>
</evidence>
<dbReference type="CDD" id="cd14473">
    <property type="entry name" value="FERM_B-lobe"/>
    <property type="match status" value="1"/>
</dbReference>
<evidence type="ECO:0000256" key="1">
    <source>
        <dbReference type="ARBA" id="ARBA00022737"/>
    </source>
</evidence>
<dbReference type="CDD" id="cd06695">
    <property type="entry name" value="PDZ3_PTPN13_FRMPD2-like"/>
    <property type="match status" value="1"/>
</dbReference>
<evidence type="ECO:0000313" key="5">
    <source>
        <dbReference type="EMBL" id="CDQ66764.1"/>
    </source>
</evidence>
<dbReference type="InterPro" id="IPR019748">
    <property type="entry name" value="FERM_central"/>
</dbReference>
<dbReference type="SMART" id="SM01196">
    <property type="entry name" value="FERM_C"/>
    <property type="match status" value="1"/>
</dbReference>
<organism evidence="5 6">
    <name type="scientific">Oncorhynchus mykiss</name>
    <name type="common">Rainbow trout</name>
    <name type="synonym">Salmo gairdneri</name>
    <dbReference type="NCBI Taxonomy" id="8022"/>
    <lineage>
        <taxon>Eukaryota</taxon>
        <taxon>Metazoa</taxon>
        <taxon>Chordata</taxon>
        <taxon>Craniata</taxon>
        <taxon>Vertebrata</taxon>
        <taxon>Euteleostomi</taxon>
        <taxon>Actinopterygii</taxon>
        <taxon>Neopterygii</taxon>
        <taxon>Teleostei</taxon>
        <taxon>Protacanthopterygii</taxon>
        <taxon>Salmoniformes</taxon>
        <taxon>Salmonidae</taxon>
        <taxon>Salmoninae</taxon>
        <taxon>Oncorhynchus</taxon>
    </lineage>
</organism>
<reference evidence="5" key="2">
    <citation type="submission" date="2014-03" db="EMBL/GenBank/DDBJ databases">
        <authorList>
            <person name="Genoscope - CEA"/>
        </authorList>
    </citation>
    <scope>NUCLEOTIDE SEQUENCE</scope>
</reference>
<dbReference type="CDD" id="cd06792">
    <property type="entry name" value="PDZ2-PTPN13_FRMPD2-like"/>
    <property type="match status" value="1"/>
</dbReference>
<dbReference type="InterPro" id="IPR029071">
    <property type="entry name" value="Ubiquitin-like_domsf"/>
</dbReference>
<reference evidence="5" key="1">
    <citation type="journal article" date="2014" name="Nat. Commun.">
        <title>The rainbow trout genome provides novel insights into evolution after whole-genome duplication in vertebrates.</title>
        <authorList>
            <person name="Berthelot C."/>
            <person name="Brunet F."/>
            <person name="Chalopin D."/>
            <person name="Juanchich A."/>
            <person name="Bernard M."/>
            <person name="Noel B."/>
            <person name="Bento P."/>
            <person name="Da Silva C."/>
            <person name="Labadie K."/>
            <person name="Alberti A."/>
            <person name="Aury J.M."/>
            <person name="Louis A."/>
            <person name="Dehais P."/>
            <person name="Bardou P."/>
            <person name="Montfort J."/>
            <person name="Klopp C."/>
            <person name="Cabau C."/>
            <person name="Gaspin C."/>
            <person name="Thorgaard G.H."/>
            <person name="Boussaha M."/>
            <person name="Quillet E."/>
            <person name="Guyomard R."/>
            <person name="Galiana D."/>
            <person name="Bobe J."/>
            <person name="Volff J.N."/>
            <person name="Genet C."/>
            <person name="Wincker P."/>
            <person name="Jaillon O."/>
            <person name="Roest Crollius H."/>
            <person name="Guiguen Y."/>
        </authorList>
    </citation>
    <scope>NUCLEOTIDE SEQUENCE [LARGE SCALE GENOMIC DNA]</scope>
</reference>
<feature type="domain" description="PDZ" evidence="3">
    <location>
        <begin position="1118"/>
        <end position="1204"/>
    </location>
</feature>
<dbReference type="Gene3D" id="2.30.42.10">
    <property type="match status" value="3"/>
</dbReference>
<dbReference type="Pfam" id="PF09379">
    <property type="entry name" value="FERM_N"/>
    <property type="match status" value="1"/>
</dbReference>
<dbReference type="SUPFAM" id="SSF50156">
    <property type="entry name" value="PDZ domain-like"/>
    <property type="match status" value="3"/>
</dbReference>
<dbReference type="Pfam" id="PF00595">
    <property type="entry name" value="PDZ"/>
    <property type="match status" value="3"/>
</dbReference>
<dbReference type="Gene3D" id="1.10.510.10">
    <property type="entry name" value="Transferase(Phosphotransferase) domain 1"/>
    <property type="match status" value="1"/>
</dbReference>
<dbReference type="PaxDb" id="8022-A0A060WNY7"/>
<dbReference type="Pfam" id="PF09380">
    <property type="entry name" value="FERM_C"/>
    <property type="match status" value="1"/>
</dbReference>
<feature type="domain" description="PDZ" evidence="3">
    <location>
        <begin position="1250"/>
        <end position="1339"/>
    </location>
</feature>
<gene>
    <name evidence="5" type="ORF">GSONMT00076032001</name>
</gene>
<dbReference type="PANTHER" id="PTHR46900:SF4">
    <property type="entry name" value="FERM AND PDZ DOMAIN CONTAINING 2"/>
    <property type="match status" value="1"/>
</dbReference>
<dbReference type="SMART" id="SM00295">
    <property type="entry name" value="B41"/>
    <property type="match status" value="1"/>
</dbReference>
<feature type="domain" description="FERM" evidence="2">
    <location>
        <begin position="444"/>
        <end position="739"/>
    </location>
</feature>